<reference evidence="3" key="3">
    <citation type="submission" date="2025-04" db="UniProtKB">
        <authorList>
            <consortium name="RefSeq"/>
        </authorList>
    </citation>
    <scope>IDENTIFICATION</scope>
    <source>
        <strain evidence="3">CBS 304.34</strain>
    </source>
</reference>
<sequence>MLEVDCAKRKADGGWFDESHLAFAFTSIKARGLVIFGTHLMILVTHLQWNGAASGPSVTIPGMHP</sequence>
<gene>
    <name evidence="1 3" type="ORF">BDZ99DRAFT_463669</name>
</gene>
<organism evidence="1">
    <name type="scientific">Mytilinidion resinicola</name>
    <dbReference type="NCBI Taxonomy" id="574789"/>
    <lineage>
        <taxon>Eukaryota</taxon>
        <taxon>Fungi</taxon>
        <taxon>Dikarya</taxon>
        <taxon>Ascomycota</taxon>
        <taxon>Pezizomycotina</taxon>
        <taxon>Dothideomycetes</taxon>
        <taxon>Pleosporomycetidae</taxon>
        <taxon>Mytilinidiales</taxon>
        <taxon>Mytilinidiaceae</taxon>
        <taxon>Mytilinidion</taxon>
    </lineage>
</organism>
<evidence type="ECO:0000313" key="1">
    <source>
        <dbReference type="EMBL" id="KAF2808788.1"/>
    </source>
</evidence>
<dbReference type="RefSeq" id="XP_033575752.1">
    <property type="nucleotide sequence ID" value="XM_033720123.1"/>
</dbReference>
<proteinExistence type="predicted"/>
<dbReference type="GeneID" id="54461016"/>
<name>A0A6A6YJQ2_9PEZI</name>
<dbReference type="Proteomes" id="UP000504636">
    <property type="component" value="Unplaced"/>
</dbReference>
<dbReference type="EMBL" id="MU003702">
    <property type="protein sequence ID" value="KAF2808788.1"/>
    <property type="molecule type" value="Genomic_DNA"/>
</dbReference>
<reference evidence="3" key="2">
    <citation type="submission" date="2020-04" db="EMBL/GenBank/DDBJ databases">
        <authorList>
            <consortium name="NCBI Genome Project"/>
        </authorList>
    </citation>
    <scope>NUCLEOTIDE SEQUENCE</scope>
    <source>
        <strain evidence="3">CBS 304.34</strain>
    </source>
</reference>
<evidence type="ECO:0000313" key="3">
    <source>
        <dbReference type="RefSeq" id="XP_033575752.1"/>
    </source>
</evidence>
<evidence type="ECO:0000313" key="2">
    <source>
        <dbReference type="Proteomes" id="UP000504636"/>
    </source>
</evidence>
<accession>A0A6A6YJQ2</accession>
<reference evidence="1 3" key="1">
    <citation type="journal article" date="2020" name="Stud. Mycol.">
        <title>101 Dothideomycetes genomes: a test case for predicting lifestyles and emergence of pathogens.</title>
        <authorList>
            <person name="Haridas S."/>
            <person name="Albert R."/>
            <person name="Binder M."/>
            <person name="Bloem J."/>
            <person name="Labutti K."/>
            <person name="Salamov A."/>
            <person name="Andreopoulos B."/>
            <person name="Baker S."/>
            <person name="Barry K."/>
            <person name="Bills G."/>
            <person name="Bluhm B."/>
            <person name="Cannon C."/>
            <person name="Castanera R."/>
            <person name="Culley D."/>
            <person name="Daum C."/>
            <person name="Ezra D."/>
            <person name="Gonzalez J."/>
            <person name="Henrissat B."/>
            <person name="Kuo A."/>
            <person name="Liang C."/>
            <person name="Lipzen A."/>
            <person name="Lutzoni F."/>
            <person name="Magnuson J."/>
            <person name="Mondo S."/>
            <person name="Nolan M."/>
            <person name="Ohm R."/>
            <person name="Pangilinan J."/>
            <person name="Park H.-J."/>
            <person name="Ramirez L."/>
            <person name="Alfaro M."/>
            <person name="Sun H."/>
            <person name="Tritt A."/>
            <person name="Yoshinaga Y."/>
            <person name="Zwiers L.-H."/>
            <person name="Turgeon B."/>
            <person name="Goodwin S."/>
            <person name="Spatafora J."/>
            <person name="Crous P."/>
            <person name="Grigoriev I."/>
        </authorList>
    </citation>
    <scope>NUCLEOTIDE SEQUENCE</scope>
    <source>
        <strain evidence="1 3">CBS 304.34</strain>
    </source>
</reference>
<keyword evidence="2" id="KW-1185">Reference proteome</keyword>
<protein>
    <submittedName>
        <fullName evidence="1 3">Uncharacterized protein</fullName>
    </submittedName>
</protein>
<dbReference type="AlphaFoldDB" id="A0A6A6YJQ2"/>